<dbReference type="InterPro" id="IPR002048">
    <property type="entry name" value="EF_hand_dom"/>
</dbReference>
<dbReference type="InParanoid" id="A0A0G4H210"/>
<dbReference type="CDD" id="cd05117">
    <property type="entry name" value="STKc_CAMK"/>
    <property type="match status" value="1"/>
</dbReference>
<keyword evidence="3" id="KW-0723">Serine/threonine-protein kinase</keyword>
<reference evidence="13 14" key="1">
    <citation type="submission" date="2014-11" db="EMBL/GenBank/DDBJ databases">
        <authorList>
            <person name="Zhu J."/>
            <person name="Qi W."/>
            <person name="Song R."/>
        </authorList>
    </citation>
    <scope>NUCLEOTIDE SEQUENCE [LARGE SCALE GENOMIC DNA]</scope>
</reference>
<feature type="region of interest" description="Disordered" evidence="10">
    <location>
        <begin position="635"/>
        <end position="683"/>
    </location>
</feature>
<feature type="domain" description="Protein kinase" evidence="11">
    <location>
        <begin position="41"/>
        <end position="299"/>
    </location>
</feature>
<feature type="domain" description="EF-hand" evidence="12">
    <location>
        <begin position="345"/>
        <end position="380"/>
    </location>
</feature>
<dbReference type="Proteomes" id="UP000041254">
    <property type="component" value="Unassembled WGS sequence"/>
</dbReference>
<dbReference type="InterPro" id="IPR001751">
    <property type="entry name" value="S100/CaBP7/8-like_CS"/>
</dbReference>
<dbReference type="VEuPathDB" id="CryptoDB:Vbra_19290"/>
<dbReference type="FunFam" id="1.10.238.10:FF:000001">
    <property type="entry name" value="Calmodulin 1"/>
    <property type="match status" value="1"/>
</dbReference>
<comment type="cofactor">
    <cofactor evidence="1">
        <name>Mg(2+)</name>
        <dbReference type="ChEBI" id="CHEBI:18420"/>
    </cofactor>
</comment>
<dbReference type="PROSITE" id="PS50011">
    <property type="entry name" value="PROTEIN_KINASE_DOM"/>
    <property type="match status" value="1"/>
</dbReference>
<feature type="region of interest" description="Disordered" evidence="10">
    <location>
        <begin position="554"/>
        <end position="574"/>
    </location>
</feature>
<keyword evidence="6" id="KW-0418">Kinase</keyword>
<feature type="compositionally biased region" description="Low complexity" evidence="10">
    <location>
        <begin position="656"/>
        <end position="665"/>
    </location>
</feature>
<comment type="subunit">
    <text evidence="2">Monomer.</text>
</comment>
<feature type="domain" description="EF-hand" evidence="12">
    <location>
        <begin position="449"/>
        <end position="484"/>
    </location>
</feature>
<feature type="compositionally biased region" description="Polar residues" evidence="10">
    <location>
        <begin position="596"/>
        <end position="605"/>
    </location>
</feature>
<dbReference type="CDD" id="cd00051">
    <property type="entry name" value="EFh"/>
    <property type="match status" value="1"/>
</dbReference>
<comment type="similarity">
    <text evidence="9">Belongs to the protein kinase superfamily. Ser/Thr protein kinase family. CDPK subfamily.</text>
</comment>
<keyword evidence="7" id="KW-0106">Calcium</keyword>
<dbReference type="Gene3D" id="1.10.238.10">
    <property type="entry name" value="EF-hand"/>
    <property type="match status" value="2"/>
</dbReference>
<dbReference type="SMART" id="SM00054">
    <property type="entry name" value="EFh"/>
    <property type="match status" value="4"/>
</dbReference>
<dbReference type="PROSITE" id="PS50222">
    <property type="entry name" value="EF_HAND_2"/>
    <property type="match status" value="2"/>
</dbReference>
<evidence type="ECO:0000256" key="6">
    <source>
        <dbReference type="ARBA" id="ARBA00022777"/>
    </source>
</evidence>
<organism evidence="13 14">
    <name type="scientific">Vitrella brassicaformis (strain CCMP3155)</name>
    <dbReference type="NCBI Taxonomy" id="1169540"/>
    <lineage>
        <taxon>Eukaryota</taxon>
        <taxon>Sar</taxon>
        <taxon>Alveolata</taxon>
        <taxon>Colpodellida</taxon>
        <taxon>Vitrellaceae</taxon>
        <taxon>Vitrella</taxon>
    </lineage>
</organism>
<keyword evidence="5" id="KW-0547">Nucleotide-binding</keyword>
<evidence type="ECO:0000259" key="12">
    <source>
        <dbReference type="PROSITE" id="PS50222"/>
    </source>
</evidence>
<dbReference type="Gene3D" id="1.10.510.10">
    <property type="entry name" value="Transferase(Phosphotransferase) domain 1"/>
    <property type="match status" value="1"/>
</dbReference>
<dbReference type="Pfam" id="PF13499">
    <property type="entry name" value="EF-hand_7"/>
    <property type="match status" value="2"/>
</dbReference>
<dbReference type="SUPFAM" id="SSF56112">
    <property type="entry name" value="Protein kinase-like (PK-like)"/>
    <property type="match status" value="1"/>
</dbReference>
<dbReference type="GO" id="GO:0005509">
    <property type="term" value="F:calcium ion binding"/>
    <property type="evidence" value="ECO:0007669"/>
    <property type="project" value="InterPro"/>
</dbReference>
<dbReference type="PROSITE" id="PS00303">
    <property type="entry name" value="S100_CABP"/>
    <property type="match status" value="1"/>
</dbReference>
<evidence type="ECO:0000256" key="7">
    <source>
        <dbReference type="ARBA" id="ARBA00022837"/>
    </source>
</evidence>
<dbReference type="SMART" id="SM00220">
    <property type="entry name" value="S_TKc"/>
    <property type="match status" value="1"/>
</dbReference>
<dbReference type="AlphaFoldDB" id="A0A0G4H210"/>
<name>A0A0G4H210_VITBC</name>
<evidence type="ECO:0000256" key="5">
    <source>
        <dbReference type="ARBA" id="ARBA00022741"/>
    </source>
</evidence>
<keyword evidence="8" id="KW-0067">ATP-binding</keyword>
<sequence>MGNCGAVCGQRKRHLLSLPTRVHFKDVGRVYRGDIWERYERDEAPILGSGFSGPVILVTDKLGRKKYAVKSFKKHGVDADMISILINEATLYRKLDHPHIARLLEIYEDDREVHLVMEYCSGAQLYDRLISAETYSEYDAATATLQMLKAVQYLHRFGIVHRDLKLENWLYEHTEPHANLKLIDFGFSMRLHNVPESTRSIVGTIYYIAPEVLTHQHYTSACDMWSMGVIAYMLMSGQPPFYSKNRDEVIRRISKGHYSFEGRVWEDVSAEGKDFIRRCLLLNPVKRLTVEQAIHHPWLQGLHNTNPLSSREIPSDTLTNMKKFVRATHLKRAVLTVLAYSLSSDEIDSIQNIFQAFDREGCGTIKFDDFCAIMKERFEISDREIETIFKTIDDTHDEEIEYGEFVASMLHTRVMLHEDMISRVFRKFDVNNRGEITRDDLKQVLGPKWNELDIERMMRSLDRNRDGKINYSEFVKMMQHDDLASEAAPSREVTLTAAQVGSIIIDSQLEANSSWHAKRAVRLLSIGQGMSSFVRQMSDFLSNAIVTITSPLTKRFSPPKEAHRRRDGRRHSDTDVMAWKNAMAEEDKEAVAGSKSVGNPIQGSFTDHDIIYHPEHENEPETADRHESDLADCLSKSTAVSSGRNPHTALSAVPLGDDAGGPPAAEEADADAEAEAEAEADSDEMIRSMFRSITAPMASVSAKRRNSEETQYGHMRRCLGRALSIERAISRVIAIDEAGDDDDFADGHGGWHKARTFA</sequence>
<dbReference type="InterPro" id="IPR011992">
    <property type="entry name" value="EF-hand-dom_pair"/>
</dbReference>
<dbReference type="STRING" id="1169540.A0A0G4H210"/>
<evidence type="ECO:0000259" key="11">
    <source>
        <dbReference type="PROSITE" id="PS50011"/>
    </source>
</evidence>
<keyword evidence="14" id="KW-1185">Reference proteome</keyword>
<dbReference type="EMBL" id="CDMY01000947">
    <property type="protein sequence ID" value="CEM37569.1"/>
    <property type="molecule type" value="Genomic_DNA"/>
</dbReference>
<evidence type="ECO:0000256" key="8">
    <source>
        <dbReference type="ARBA" id="ARBA00022840"/>
    </source>
</evidence>
<evidence type="ECO:0000256" key="2">
    <source>
        <dbReference type="ARBA" id="ARBA00011245"/>
    </source>
</evidence>
<feature type="compositionally biased region" description="Acidic residues" evidence="10">
    <location>
        <begin position="666"/>
        <end position="683"/>
    </location>
</feature>
<dbReference type="PROSITE" id="PS00018">
    <property type="entry name" value="EF_HAND_1"/>
    <property type="match status" value="1"/>
</dbReference>
<feature type="region of interest" description="Disordered" evidence="10">
    <location>
        <begin position="587"/>
        <end position="607"/>
    </location>
</feature>
<dbReference type="FunFam" id="1.10.510.10:FF:000571">
    <property type="entry name" value="Maternal embryonic leucine zipper kinase"/>
    <property type="match status" value="1"/>
</dbReference>
<dbReference type="PhylomeDB" id="A0A0G4H210"/>
<evidence type="ECO:0000313" key="14">
    <source>
        <dbReference type="Proteomes" id="UP000041254"/>
    </source>
</evidence>
<dbReference type="InterPro" id="IPR018247">
    <property type="entry name" value="EF_Hand_1_Ca_BS"/>
</dbReference>
<dbReference type="Pfam" id="PF00069">
    <property type="entry name" value="Pkinase"/>
    <property type="match status" value="1"/>
</dbReference>
<dbReference type="GO" id="GO:0005524">
    <property type="term" value="F:ATP binding"/>
    <property type="evidence" value="ECO:0007669"/>
    <property type="project" value="UniProtKB-KW"/>
</dbReference>
<dbReference type="Gene3D" id="3.30.200.20">
    <property type="entry name" value="Phosphorylase Kinase, domain 1"/>
    <property type="match status" value="1"/>
</dbReference>
<keyword evidence="4" id="KW-0808">Transferase</keyword>
<evidence type="ECO:0008006" key="15">
    <source>
        <dbReference type="Google" id="ProtNLM"/>
    </source>
</evidence>
<evidence type="ECO:0000256" key="4">
    <source>
        <dbReference type="ARBA" id="ARBA00022679"/>
    </source>
</evidence>
<evidence type="ECO:0000313" key="13">
    <source>
        <dbReference type="EMBL" id="CEM37569.1"/>
    </source>
</evidence>
<dbReference type="SUPFAM" id="SSF47473">
    <property type="entry name" value="EF-hand"/>
    <property type="match status" value="1"/>
</dbReference>
<feature type="compositionally biased region" description="Polar residues" evidence="10">
    <location>
        <begin position="635"/>
        <end position="645"/>
    </location>
</feature>
<accession>A0A0G4H210</accession>
<protein>
    <recommendedName>
        <fullName evidence="15">Calmodulin</fullName>
    </recommendedName>
</protein>
<dbReference type="InterPro" id="IPR050205">
    <property type="entry name" value="CDPK_Ser/Thr_kinases"/>
</dbReference>
<dbReference type="InterPro" id="IPR000719">
    <property type="entry name" value="Prot_kinase_dom"/>
</dbReference>
<evidence type="ECO:0000256" key="9">
    <source>
        <dbReference type="ARBA" id="ARBA00024334"/>
    </source>
</evidence>
<evidence type="ECO:0000256" key="3">
    <source>
        <dbReference type="ARBA" id="ARBA00022527"/>
    </source>
</evidence>
<proteinExistence type="inferred from homology"/>
<evidence type="ECO:0000256" key="10">
    <source>
        <dbReference type="SAM" id="MobiDB-lite"/>
    </source>
</evidence>
<dbReference type="PANTHER" id="PTHR24349">
    <property type="entry name" value="SERINE/THREONINE-PROTEIN KINASE"/>
    <property type="match status" value="1"/>
</dbReference>
<dbReference type="InterPro" id="IPR011009">
    <property type="entry name" value="Kinase-like_dom_sf"/>
</dbReference>
<evidence type="ECO:0000256" key="1">
    <source>
        <dbReference type="ARBA" id="ARBA00001946"/>
    </source>
</evidence>
<dbReference type="GO" id="GO:0004674">
    <property type="term" value="F:protein serine/threonine kinase activity"/>
    <property type="evidence" value="ECO:0007669"/>
    <property type="project" value="UniProtKB-KW"/>
</dbReference>
<gene>
    <name evidence="13" type="ORF">Vbra_19290</name>
</gene>
<dbReference type="OrthoDB" id="40902at2759"/>